<feature type="transmembrane region" description="Helical" evidence="5">
    <location>
        <begin position="249"/>
        <end position="270"/>
    </location>
</feature>
<dbReference type="InterPro" id="IPR000515">
    <property type="entry name" value="MetI-like"/>
</dbReference>
<feature type="domain" description="ABC transmembrane type-1" evidence="6">
    <location>
        <begin position="182"/>
        <end position="378"/>
    </location>
</feature>
<feature type="transmembrane region" description="Helical" evidence="5">
    <location>
        <begin position="49"/>
        <end position="70"/>
    </location>
</feature>
<evidence type="ECO:0000256" key="2">
    <source>
        <dbReference type="ARBA" id="ARBA00022692"/>
    </source>
</evidence>
<keyword evidence="2 5" id="KW-0812">Transmembrane</keyword>
<gene>
    <name evidence="7" type="ORF">METZ01_LOCUS193896</name>
</gene>
<evidence type="ECO:0000256" key="4">
    <source>
        <dbReference type="ARBA" id="ARBA00023136"/>
    </source>
</evidence>
<dbReference type="InterPro" id="IPR035906">
    <property type="entry name" value="MetI-like_sf"/>
</dbReference>
<dbReference type="InterPro" id="IPR025966">
    <property type="entry name" value="OppC_N"/>
</dbReference>
<dbReference type="Pfam" id="PF00528">
    <property type="entry name" value="BPD_transp_1"/>
    <property type="match status" value="1"/>
</dbReference>
<accession>A0A382DSI7</accession>
<feature type="transmembrane region" description="Helical" evidence="5">
    <location>
        <begin position="359"/>
        <end position="377"/>
    </location>
</feature>
<dbReference type="Gene3D" id="1.10.3720.10">
    <property type="entry name" value="MetI-like"/>
    <property type="match status" value="1"/>
</dbReference>
<evidence type="ECO:0000259" key="6">
    <source>
        <dbReference type="PROSITE" id="PS50928"/>
    </source>
</evidence>
<evidence type="ECO:0000256" key="1">
    <source>
        <dbReference type="ARBA" id="ARBA00004141"/>
    </source>
</evidence>
<evidence type="ECO:0000256" key="5">
    <source>
        <dbReference type="SAM" id="Phobius"/>
    </source>
</evidence>
<dbReference type="PANTHER" id="PTHR43839:SF3">
    <property type="entry name" value="OLIGOPEPTIDE ABC TRANSPORTER, PERMEASE PROTEIN"/>
    <property type="match status" value="1"/>
</dbReference>
<dbReference type="EMBL" id="UINC01040741">
    <property type="protein sequence ID" value="SVB41042.1"/>
    <property type="molecule type" value="Genomic_DNA"/>
</dbReference>
<evidence type="ECO:0000313" key="7">
    <source>
        <dbReference type="EMBL" id="SVB41042.1"/>
    </source>
</evidence>
<reference evidence="7" key="1">
    <citation type="submission" date="2018-05" db="EMBL/GenBank/DDBJ databases">
        <authorList>
            <person name="Lanie J.A."/>
            <person name="Ng W.-L."/>
            <person name="Kazmierczak K.M."/>
            <person name="Andrzejewski T.M."/>
            <person name="Davidsen T.M."/>
            <person name="Wayne K.J."/>
            <person name="Tettelin H."/>
            <person name="Glass J.I."/>
            <person name="Rusch D."/>
            <person name="Podicherti R."/>
            <person name="Tsui H.-C.T."/>
            <person name="Winkler M.E."/>
        </authorList>
    </citation>
    <scope>NUCLEOTIDE SEQUENCE</scope>
</reference>
<feature type="transmembrane region" description="Helical" evidence="5">
    <location>
        <begin position="217"/>
        <end position="237"/>
    </location>
</feature>
<feature type="transmembrane region" description="Helical" evidence="5">
    <location>
        <begin position="186"/>
        <end position="210"/>
    </location>
</feature>
<organism evidence="7">
    <name type="scientific">marine metagenome</name>
    <dbReference type="NCBI Taxonomy" id="408172"/>
    <lineage>
        <taxon>unclassified sequences</taxon>
        <taxon>metagenomes</taxon>
        <taxon>ecological metagenomes</taxon>
    </lineage>
</organism>
<dbReference type="CDD" id="cd06261">
    <property type="entry name" value="TM_PBP2"/>
    <property type="match status" value="1"/>
</dbReference>
<dbReference type="SUPFAM" id="SSF161098">
    <property type="entry name" value="MetI-like"/>
    <property type="match status" value="1"/>
</dbReference>
<dbReference type="AlphaFoldDB" id="A0A382DSI7"/>
<dbReference type="PANTHER" id="PTHR43839">
    <property type="entry name" value="OPPC IN A BINDING PROTEIN-DEPENDENT TRANSPORT SYSTEM"/>
    <property type="match status" value="1"/>
</dbReference>
<name>A0A382DSI7_9ZZZZ</name>
<dbReference type="GO" id="GO:0055085">
    <property type="term" value="P:transmembrane transport"/>
    <property type="evidence" value="ECO:0007669"/>
    <property type="project" value="InterPro"/>
</dbReference>
<comment type="subcellular location">
    <subcellularLocation>
        <location evidence="1">Membrane</location>
        <topology evidence="1">Multi-pass membrane protein</topology>
    </subcellularLocation>
</comment>
<dbReference type="PROSITE" id="PS50928">
    <property type="entry name" value="ABC_TM1"/>
    <property type="match status" value="1"/>
</dbReference>
<feature type="transmembrane region" description="Helical" evidence="5">
    <location>
        <begin position="297"/>
        <end position="322"/>
    </location>
</feature>
<keyword evidence="3 5" id="KW-1133">Transmembrane helix</keyword>
<evidence type="ECO:0000256" key="3">
    <source>
        <dbReference type="ARBA" id="ARBA00022989"/>
    </source>
</evidence>
<dbReference type="Pfam" id="PF12911">
    <property type="entry name" value="OppC_N"/>
    <property type="match status" value="1"/>
</dbReference>
<proteinExistence type="predicted"/>
<dbReference type="GO" id="GO:0005886">
    <property type="term" value="C:plasma membrane"/>
    <property type="evidence" value="ECO:0007669"/>
    <property type="project" value="UniProtKB-SubCell"/>
</dbReference>
<sequence>MNYLSKIKNRLFNKEIPEEIDEPIILDDVSIQIATQRQLIWRRFKRHRLGFASAIVVLLFYVLVLFADFFSTSVPVHYGAARGFMPPQGIKFFQEGQFMSVCQVNGERDMDTFRMVHTEDCNVRESVSLFAKGYEYKLWGIFKTERHILGMTNPDVNVDEWIHIMGTDKQGRDVYSRLMHGTRVSLTIGLIGVALSIVFGIFIGSISGYYGGLIDSLLQRFIEIIRSVPTIPLYMGFSSAFPEDWTINQVYFMITIIISLFAWTDLARVIRGRFLSLRDEDFVVAARLNGASTMRVVFVHMLPSFYSHVIAQASLALPLMIITETSLSYLGLGLRPPAVSYGVLLKDAQNVQAVAHSPWLFLPGVAVIVVILALNFMGDGIRDAADPYQEV</sequence>
<keyword evidence="4 5" id="KW-0472">Membrane</keyword>
<protein>
    <recommendedName>
        <fullName evidence="6">ABC transmembrane type-1 domain-containing protein</fullName>
    </recommendedName>
</protein>